<organism evidence="2 3">
    <name type="scientific">Syntrophobotulus glycolicus (strain DSM 8271 / FlGlyR)</name>
    <dbReference type="NCBI Taxonomy" id="645991"/>
    <lineage>
        <taxon>Bacteria</taxon>
        <taxon>Bacillati</taxon>
        <taxon>Bacillota</taxon>
        <taxon>Clostridia</taxon>
        <taxon>Eubacteriales</taxon>
        <taxon>Desulfitobacteriaceae</taxon>
        <taxon>Syntrophobotulus</taxon>
    </lineage>
</organism>
<feature type="compositionally biased region" description="Polar residues" evidence="1">
    <location>
        <begin position="52"/>
        <end position="93"/>
    </location>
</feature>
<proteinExistence type="predicted"/>
<reference evidence="3" key="2">
    <citation type="submission" date="2011-02" db="EMBL/GenBank/DDBJ databases">
        <title>The complete genome of Syntrophobotulus glycolicus DSM 8271.</title>
        <authorList>
            <person name="Lucas S."/>
            <person name="Copeland A."/>
            <person name="Lapidus A."/>
            <person name="Bruce D."/>
            <person name="Goodwin L."/>
            <person name="Pitluck S."/>
            <person name="Kyrpides N."/>
            <person name="Mavromatis K."/>
            <person name="Pagani I."/>
            <person name="Ivanova N."/>
            <person name="Mikhailova N."/>
            <person name="Chertkov O."/>
            <person name="Held B."/>
            <person name="Detter J.C."/>
            <person name="Tapia R."/>
            <person name="Han C."/>
            <person name="Land M."/>
            <person name="Hauser L."/>
            <person name="Markowitz V."/>
            <person name="Cheng J.-F."/>
            <person name="Hugenholtz P."/>
            <person name="Woyke T."/>
            <person name="Wu D."/>
            <person name="Spring S."/>
            <person name="Schroeder M."/>
            <person name="Brambilla E."/>
            <person name="Klenk H.-P."/>
            <person name="Eisen J.A."/>
        </authorList>
    </citation>
    <scope>NUCLEOTIDE SEQUENCE [LARGE SCALE GENOMIC DNA]</scope>
    <source>
        <strain evidence="3">DSM 8271 / FlGlyR</strain>
    </source>
</reference>
<dbReference type="STRING" id="645991.Sgly_3020"/>
<dbReference type="RefSeq" id="WP_013626061.1">
    <property type="nucleotide sequence ID" value="NC_015172.1"/>
</dbReference>
<evidence type="ECO:0000313" key="2">
    <source>
        <dbReference type="EMBL" id="ADY57289.1"/>
    </source>
</evidence>
<dbReference type="Proteomes" id="UP000007488">
    <property type="component" value="Chromosome"/>
</dbReference>
<reference evidence="2 3" key="1">
    <citation type="journal article" date="2011" name="Stand. Genomic Sci.">
        <title>Complete genome sequence of Syntrophobotulus glycolicus type strain (FlGlyR).</title>
        <authorList>
            <person name="Han C."/>
            <person name="Mwirichia R."/>
            <person name="Chertkov O."/>
            <person name="Held B."/>
            <person name="Lapidus A."/>
            <person name="Nolan M."/>
            <person name="Lucas S."/>
            <person name="Hammon N."/>
            <person name="Deshpande S."/>
            <person name="Cheng J.F."/>
            <person name="Tapia R."/>
            <person name="Goodwin L."/>
            <person name="Pitluck S."/>
            <person name="Huntemann M."/>
            <person name="Liolios K."/>
            <person name="Ivanova N."/>
            <person name="Pagani I."/>
            <person name="Mavromatis K."/>
            <person name="Ovchinikova G."/>
            <person name="Pati A."/>
            <person name="Chen A."/>
            <person name="Palaniappan K."/>
            <person name="Land M."/>
            <person name="Hauser L."/>
            <person name="Brambilla E.M."/>
            <person name="Rohde M."/>
            <person name="Spring S."/>
            <person name="Sikorski J."/>
            <person name="Goker M."/>
            <person name="Woyke T."/>
            <person name="Bristow J."/>
            <person name="Eisen J.A."/>
            <person name="Markowitz V."/>
            <person name="Hugenholtz P."/>
            <person name="Kyrpides N.C."/>
            <person name="Klenk H.P."/>
            <person name="Detter J.C."/>
        </authorList>
    </citation>
    <scope>NUCLEOTIDE SEQUENCE [LARGE SCALE GENOMIC DNA]</scope>
    <source>
        <strain evidence="3">DSM 8271 / FlGlyR</strain>
    </source>
</reference>
<protein>
    <submittedName>
        <fullName evidence="2">Uncharacterized protein</fullName>
    </submittedName>
</protein>
<dbReference type="KEGG" id="sgy:Sgly_3020"/>
<dbReference type="HOGENOM" id="CLU_1150401_0_0_9"/>
<name>F0T0B7_SYNGF</name>
<dbReference type="EMBL" id="CP002547">
    <property type="protein sequence ID" value="ADY57289.1"/>
    <property type="molecule type" value="Genomic_DNA"/>
</dbReference>
<accession>F0T0B7</accession>
<sequence length="244" mass="26541">MRLDRRKILSLTGAVALAGVVIVGGIYGPTAWKVLRGQVNMVPSEEVVIQTPPVNSTASGQEATSPSDSATEGQANNPPSAQPEKSTSTPTDQKGNKKYTEPDISLLNPAPSVAGYFGPNALSDAAKTLAFGIAWNLHQYADGYLGGATAGPQMNNSDIKKYIVFHKTLWEKQMEKETKLSQAATLDTYMRNLLNRGADAFDSNDKIRIEQFHQEIHDLDTHIFRDDLSSKVYGATPFATKRTE</sequence>
<feature type="region of interest" description="Disordered" evidence="1">
    <location>
        <begin position="50"/>
        <end position="106"/>
    </location>
</feature>
<keyword evidence="3" id="KW-1185">Reference proteome</keyword>
<dbReference type="AlphaFoldDB" id="F0T0B7"/>
<evidence type="ECO:0000256" key="1">
    <source>
        <dbReference type="SAM" id="MobiDB-lite"/>
    </source>
</evidence>
<evidence type="ECO:0000313" key="3">
    <source>
        <dbReference type="Proteomes" id="UP000007488"/>
    </source>
</evidence>
<dbReference type="OrthoDB" id="1806651at2"/>
<gene>
    <name evidence="2" type="ordered locus">Sgly_3020</name>
</gene>
<dbReference type="eggNOG" id="ENOG502ZB1D">
    <property type="taxonomic scope" value="Bacteria"/>
</dbReference>